<feature type="compositionally biased region" description="Polar residues" evidence="4">
    <location>
        <begin position="978"/>
        <end position="991"/>
    </location>
</feature>
<evidence type="ECO:0000313" key="7">
    <source>
        <dbReference type="Proteomes" id="UP000009168"/>
    </source>
</evidence>
<feature type="region of interest" description="Disordered" evidence="4">
    <location>
        <begin position="146"/>
        <end position="272"/>
    </location>
</feature>
<feature type="compositionally biased region" description="Acidic residues" evidence="4">
    <location>
        <begin position="421"/>
        <end position="437"/>
    </location>
</feature>
<dbReference type="CDD" id="cd00024">
    <property type="entry name" value="CD_CSD"/>
    <property type="match status" value="1"/>
</dbReference>
<organism evidence="6 7">
    <name type="scientific">Tetrahymena thermophila (strain SB210)</name>
    <dbReference type="NCBI Taxonomy" id="312017"/>
    <lineage>
        <taxon>Eukaryota</taxon>
        <taxon>Sar</taxon>
        <taxon>Alveolata</taxon>
        <taxon>Ciliophora</taxon>
        <taxon>Intramacronucleata</taxon>
        <taxon>Oligohymenophorea</taxon>
        <taxon>Hymenostomatida</taxon>
        <taxon>Tetrahymenina</taxon>
        <taxon>Tetrahymenidae</taxon>
        <taxon>Tetrahymena</taxon>
    </lineage>
</organism>
<dbReference type="SUPFAM" id="SSF54160">
    <property type="entry name" value="Chromo domain-like"/>
    <property type="match status" value="1"/>
</dbReference>
<feature type="compositionally biased region" description="Low complexity" evidence="4">
    <location>
        <begin position="184"/>
        <end position="194"/>
    </location>
</feature>
<dbReference type="Pfam" id="PF00385">
    <property type="entry name" value="Chromo"/>
    <property type="match status" value="1"/>
</dbReference>
<feature type="compositionally biased region" description="Low complexity" evidence="4">
    <location>
        <begin position="1070"/>
        <end position="1105"/>
    </location>
</feature>
<dbReference type="InterPro" id="IPR023779">
    <property type="entry name" value="Chromodomain_CS"/>
</dbReference>
<dbReference type="STRING" id="312017.I7MGQ2"/>
<protein>
    <submittedName>
        <fullName evidence="6">Chromodomain protein</fullName>
    </submittedName>
</protein>
<evidence type="ECO:0000256" key="3">
    <source>
        <dbReference type="SAM" id="Coils"/>
    </source>
</evidence>
<dbReference type="GeneID" id="7844064"/>
<feature type="compositionally biased region" description="Polar residues" evidence="4">
    <location>
        <begin position="713"/>
        <end position="724"/>
    </location>
</feature>
<feature type="compositionally biased region" description="Low complexity" evidence="4">
    <location>
        <begin position="101"/>
        <end position="112"/>
    </location>
</feature>
<accession>I7MGQ2</accession>
<feature type="region of interest" description="Disordered" evidence="4">
    <location>
        <begin position="101"/>
        <end position="132"/>
    </location>
</feature>
<evidence type="ECO:0000256" key="2">
    <source>
        <dbReference type="ARBA" id="ARBA00023242"/>
    </source>
</evidence>
<dbReference type="SMART" id="SM00298">
    <property type="entry name" value="CHROMO"/>
    <property type="match status" value="1"/>
</dbReference>
<feature type="compositionally biased region" description="Low complexity" evidence="4">
    <location>
        <begin position="1206"/>
        <end position="1220"/>
    </location>
</feature>
<feature type="compositionally biased region" description="Low complexity" evidence="4">
    <location>
        <begin position="1"/>
        <end position="11"/>
    </location>
</feature>
<feature type="compositionally biased region" description="Low complexity" evidence="4">
    <location>
        <begin position="1022"/>
        <end position="1049"/>
    </location>
</feature>
<sequence length="1697" mass="194482">MSSNKKIQVQKNKQKKVLKKLSNTKESITVSEDESENENYNQQSEPLYEVEAIRGHKGNGKNRLYQIKWLGYPENQNTWEPLENLQNILKMVKQYEDSLKNNSFSSQSSSSQQKKKSQIQEPNTQIQLNKKRKVLGKIQGNKQILESDEESLEEEEEQIQQISRKNKKVKSENNDSSIDEIITSQSKSNESNSQKSRKNNKVSTSLIRDFLEPNQSFDTQKNRQEKQAVSFSTQDIKIQSNQKVVDNQKSNNNTVSNISNSSNDVRTNNSKVLPSKNVIPENQFKSMSNLLYPNFVPQTLQQSSLSLLSKLTNVENNYDKEKNVQSSSIRSSLLIPTIPQNQNLKNIVQNFSQQDNSVRQVNTGQRLQKLIETPEFETQNQQPDAINPKLKKLNNENQSLFLQLKDELELYKKDMHREDLTDSEYDSDDDNSEDDLESNIKQKSKLKEGLRIFEIHKELELYKGLDIKIVQNLKKQEELKLYENIYNEANLIENQQQYFLGFSDIIQNVKSIDKNLFRHKLQFAPYISQNTLSQSKNDVQIQQNEVLNPIDTAKEYKQQKESIQEQLNPENLLNIKQIPQKTHSNPQEQHKNLIQGQGSIQIQEQVISLSQQASSLINQEESTQIQEKGVTGFKEKESIQNQGEQLAIPCLIQQEKQQSLIQNEFPLQIQGQVSLQILENLQISINKSIENQENQISQIQQKESIQIQERESPQIQQTEKSSFIQERKSPLIQETDLAEIQVTQSPQNQEIDSPQKSKHNYYSDDLSNSLSERSYRRKPSDDIISRNYQTDESEQQILVEDDLDEDQKKILFQNDTLNKKDTPNSSKNDSESDKAQNKVIDSEKELIQEETPIQICFEGISNEKQQEMSYEIKRNKNVFESDSLSSSISIESAQKIINFNVQPEKKQDLEMNLVQTKNLSQIELKQKTHSKDSTRTDSHLSDSLSATPCKDKSNDKLSNITPDSQKIMNDNKNKKQENSSISSITSNQDTANNKKDRFKKNKEEEKHQKQQKRIKRSRKRSSSSSSSSSSRSRSSSSSSSNNSSSGGSRSRSHSSSSRKYKKNQNKNKYQRNQQNPKFQSLSSSKSQSYSSSSNYSRSPSSSSSSSERKNKNRKFSKSSYSQSRSSSIDQRKSNISSRSSLSKDDDFFKKQAISSQSSIDHTDQRLLNKVNFKMQTSQLDSEDQSIKKDTKKVENEQNKGFDQQTKVSQPQSEQQKQQVLIPQNQNIQIKEQNKEIPVQPTQPSLTFANDSAPKLVNPQITDIQPQPQINNQISFKTNNFEPKTFLASQIPQSVVLCSLFSPIGDIQTPQQSVSSMTQQSIAKSATPLPQIANKNTVPQTISLVPALQPNMPQNKDIPSQPKAANTVVQNNNVNPPQAKSSNPVAQSISNNSQSQTKKQNIQQDKKIKTVKPENPFGCRTIYESDEDSSSDCTDSEMDEEINPKKQQIQEMQQQNSVKNTVQQKIDKSSSVSALQKQDSVNANAIKQNTEKNPIVNVLQKQDSVQSQNPPQVQTQILPQINLKNQVSSQDNQLQNNKKILEDQALNQKQNSIKNNQEEQNLNSKLNNISQIPQPPVSVQVTQQTVIQNIENIKDPRIKKKYEQQEKKNQVFDQKLNSLKNNMILFPNIGSLKFDDPERIISHIYHNGQLFFKVSWKPRSDKIQMPPTFIEYFKFKEMYPVICDKYIIPILSSQLIKY</sequence>
<dbReference type="OrthoDB" id="301872at2759"/>
<gene>
    <name evidence="6" type="ORF">TTHERM_00565610</name>
</gene>
<dbReference type="Gene3D" id="2.40.50.40">
    <property type="match status" value="1"/>
</dbReference>
<keyword evidence="3" id="KW-0175">Coiled coil</keyword>
<dbReference type="PROSITE" id="PS50013">
    <property type="entry name" value="CHROMO_2"/>
    <property type="match status" value="1"/>
</dbReference>
<keyword evidence="7" id="KW-1185">Reference proteome</keyword>
<evidence type="ECO:0000259" key="5">
    <source>
        <dbReference type="PROSITE" id="PS50013"/>
    </source>
</evidence>
<feature type="region of interest" description="Disordered" evidence="4">
    <location>
        <begin position="812"/>
        <end position="838"/>
    </location>
</feature>
<feature type="compositionally biased region" description="Low complexity" evidence="4">
    <location>
        <begin position="1117"/>
        <end position="1140"/>
    </location>
</feature>
<evidence type="ECO:0000256" key="4">
    <source>
        <dbReference type="SAM" id="MobiDB-lite"/>
    </source>
</evidence>
<feature type="region of interest" description="Disordered" evidence="4">
    <location>
        <begin position="1"/>
        <end position="46"/>
    </location>
</feature>
<feature type="compositionally biased region" description="Polar residues" evidence="4">
    <location>
        <begin position="119"/>
        <end position="128"/>
    </location>
</feature>
<feature type="compositionally biased region" description="Acidic residues" evidence="4">
    <location>
        <begin position="146"/>
        <end position="158"/>
    </location>
</feature>
<feature type="compositionally biased region" description="Basic residues" evidence="4">
    <location>
        <begin position="1050"/>
        <end position="1069"/>
    </location>
</feature>
<feature type="compositionally biased region" description="Acidic residues" evidence="4">
    <location>
        <begin position="1423"/>
        <end position="1440"/>
    </location>
</feature>
<dbReference type="PROSITE" id="PS00598">
    <property type="entry name" value="CHROMO_1"/>
    <property type="match status" value="1"/>
</dbReference>
<dbReference type="InterPro" id="IPR016197">
    <property type="entry name" value="Chromo-like_dom_sf"/>
</dbReference>
<feature type="region of interest" description="Disordered" evidence="4">
    <location>
        <begin position="741"/>
        <end position="789"/>
    </location>
</feature>
<feature type="compositionally biased region" description="Polar residues" evidence="4">
    <location>
        <begin position="1455"/>
        <end position="1476"/>
    </location>
</feature>
<dbReference type="InParanoid" id="I7MGQ2"/>
<feature type="domain" description="Chromo" evidence="5">
    <location>
        <begin position="48"/>
        <end position="107"/>
    </location>
</feature>
<comment type="subcellular location">
    <subcellularLocation>
        <location evidence="1">Nucleus</location>
    </subcellularLocation>
</comment>
<feature type="region of interest" description="Disordered" evidence="4">
    <location>
        <begin position="924"/>
        <end position="1143"/>
    </location>
</feature>
<dbReference type="KEGG" id="tet:TTHERM_00565610"/>
<dbReference type="GO" id="GO:0005634">
    <property type="term" value="C:nucleus"/>
    <property type="evidence" value="ECO:0007669"/>
    <property type="project" value="UniProtKB-SubCell"/>
</dbReference>
<proteinExistence type="predicted"/>
<feature type="compositionally biased region" description="Basic and acidic residues" evidence="4">
    <location>
        <begin position="817"/>
        <end position="838"/>
    </location>
</feature>
<feature type="compositionally biased region" description="Polar residues" evidence="4">
    <location>
        <begin position="956"/>
        <end position="968"/>
    </location>
</feature>
<reference evidence="7" key="1">
    <citation type="journal article" date="2006" name="PLoS Biol.">
        <title>Macronuclear genome sequence of the ciliate Tetrahymena thermophila, a model eukaryote.</title>
        <authorList>
            <person name="Eisen J.A."/>
            <person name="Coyne R.S."/>
            <person name="Wu M."/>
            <person name="Wu D."/>
            <person name="Thiagarajan M."/>
            <person name="Wortman J.R."/>
            <person name="Badger J.H."/>
            <person name="Ren Q."/>
            <person name="Amedeo P."/>
            <person name="Jones K.M."/>
            <person name="Tallon L.J."/>
            <person name="Delcher A.L."/>
            <person name="Salzberg S.L."/>
            <person name="Silva J.C."/>
            <person name="Haas B.J."/>
            <person name="Majoros W.H."/>
            <person name="Farzad M."/>
            <person name="Carlton J.M."/>
            <person name="Smith R.K. Jr."/>
            <person name="Garg J."/>
            <person name="Pearlman R.E."/>
            <person name="Karrer K.M."/>
            <person name="Sun L."/>
            <person name="Manning G."/>
            <person name="Elde N.C."/>
            <person name="Turkewitz A.P."/>
            <person name="Asai D.J."/>
            <person name="Wilkes D.E."/>
            <person name="Wang Y."/>
            <person name="Cai H."/>
            <person name="Collins K."/>
            <person name="Stewart B.A."/>
            <person name="Lee S.R."/>
            <person name="Wilamowska K."/>
            <person name="Weinberg Z."/>
            <person name="Ruzzo W.L."/>
            <person name="Wloga D."/>
            <person name="Gaertig J."/>
            <person name="Frankel J."/>
            <person name="Tsao C.-C."/>
            <person name="Gorovsky M.A."/>
            <person name="Keeling P.J."/>
            <person name="Waller R.F."/>
            <person name="Patron N.J."/>
            <person name="Cherry J.M."/>
            <person name="Stover N.A."/>
            <person name="Krieger C.J."/>
            <person name="del Toro C."/>
            <person name="Ryder H.F."/>
            <person name="Williamson S.C."/>
            <person name="Barbeau R.A."/>
            <person name="Hamilton E.P."/>
            <person name="Orias E."/>
        </authorList>
    </citation>
    <scope>NUCLEOTIDE SEQUENCE [LARGE SCALE GENOMIC DNA]</scope>
    <source>
        <strain evidence="7">SB210</strain>
    </source>
</reference>
<evidence type="ECO:0000256" key="1">
    <source>
        <dbReference type="ARBA" id="ARBA00004123"/>
    </source>
</evidence>
<dbReference type="InterPro" id="IPR023780">
    <property type="entry name" value="Chromo_domain"/>
</dbReference>
<feature type="compositionally biased region" description="Polar residues" evidence="4">
    <location>
        <begin position="1379"/>
        <end position="1394"/>
    </location>
</feature>
<name>I7MGQ2_TETTS</name>
<feature type="compositionally biased region" description="Basic and acidic residues" evidence="4">
    <location>
        <begin position="924"/>
        <end position="940"/>
    </location>
</feature>
<feature type="region of interest" description="Disordered" evidence="4">
    <location>
        <begin position="1177"/>
        <end position="1220"/>
    </location>
</feature>
<feature type="compositionally biased region" description="Low complexity" evidence="4">
    <location>
        <begin position="250"/>
        <end position="263"/>
    </location>
</feature>
<feature type="compositionally biased region" description="Basic residues" evidence="4">
    <location>
        <begin position="1009"/>
        <end position="1021"/>
    </location>
</feature>
<dbReference type="Proteomes" id="UP000009168">
    <property type="component" value="Unassembled WGS sequence"/>
</dbReference>
<dbReference type="RefSeq" id="XP_001022061.2">
    <property type="nucleotide sequence ID" value="XM_001022061.3"/>
</dbReference>
<feature type="region of interest" description="Disordered" evidence="4">
    <location>
        <begin position="704"/>
        <end position="726"/>
    </location>
</feature>
<evidence type="ECO:0000313" key="6">
    <source>
        <dbReference type="EMBL" id="EAS01816.2"/>
    </source>
</evidence>
<feature type="compositionally biased region" description="Basic and acidic residues" evidence="4">
    <location>
        <begin position="1184"/>
        <end position="1199"/>
    </location>
</feature>
<feature type="compositionally biased region" description="Polar residues" evidence="4">
    <location>
        <begin position="227"/>
        <end position="249"/>
    </location>
</feature>
<feature type="compositionally biased region" description="Low complexity" evidence="4">
    <location>
        <begin position="1367"/>
        <end position="1378"/>
    </location>
</feature>
<feature type="coiled-coil region" evidence="3">
    <location>
        <begin position="1523"/>
        <end position="1550"/>
    </location>
</feature>
<dbReference type="EMBL" id="GG662556">
    <property type="protein sequence ID" value="EAS01816.2"/>
    <property type="molecule type" value="Genomic_DNA"/>
</dbReference>
<feature type="compositionally biased region" description="Polar residues" evidence="4">
    <location>
        <begin position="741"/>
        <end position="754"/>
    </location>
</feature>
<dbReference type="eggNOG" id="KOG1911">
    <property type="taxonomic scope" value="Eukaryota"/>
</dbReference>
<feature type="region of interest" description="Disordered" evidence="4">
    <location>
        <begin position="1367"/>
        <end position="1476"/>
    </location>
</feature>
<dbReference type="InterPro" id="IPR000953">
    <property type="entry name" value="Chromo/chromo_shadow_dom"/>
</dbReference>
<feature type="region of interest" description="Disordered" evidence="4">
    <location>
        <begin position="419"/>
        <end position="440"/>
    </location>
</feature>
<keyword evidence="2" id="KW-0539">Nucleus</keyword>